<evidence type="ECO:0000259" key="2">
    <source>
        <dbReference type="Pfam" id="PF25967"/>
    </source>
</evidence>
<feature type="region of interest" description="Disordered" evidence="1">
    <location>
        <begin position="72"/>
        <end position="97"/>
    </location>
</feature>
<dbReference type="Pfam" id="PF25967">
    <property type="entry name" value="RND-MFP_C"/>
    <property type="match status" value="1"/>
</dbReference>
<protein>
    <submittedName>
        <fullName evidence="3">Periplasmic protein of efflux system</fullName>
    </submittedName>
</protein>
<comment type="caution">
    <text evidence="3">The sequence shown here is derived from an EMBL/GenBank/DDBJ whole genome shotgun (WGS) entry which is preliminary data.</text>
</comment>
<name>N6Z2L6_THAL4</name>
<sequence>GEAGAWRASRAPREGGGPPREGMQFAGGPRQATVKVLRPDNTIEERGIAIGVSNRVAAQVLSGLEEGDKVVAGSAASGGSGQPGANRPPMMGPGPRL</sequence>
<gene>
    <name evidence="3" type="ORF">C666_08145</name>
</gene>
<dbReference type="eggNOG" id="COG0845">
    <property type="taxonomic scope" value="Bacteria"/>
</dbReference>
<proteinExistence type="predicted"/>
<organism evidence="3 4">
    <name type="scientific">Thauera linaloolentis (strain DSM 12138 / JCM 21573 / CCUG 41526 / CIP 105981 / IAM 15112 / NBRC 102519 / 47Lol)</name>
    <dbReference type="NCBI Taxonomy" id="1123367"/>
    <lineage>
        <taxon>Bacteria</taxon>
        <taxon>Pseudomonadati</taxon>
        <taxon>Pseudomonadota</taxon>
        <taxon>Betaproteobacteria</taxon>
        <taxon>Rhodocyclales</taxon>
        <taxon>Zoogloeaceae</taxon>
        <taxon>Thauera</taxon>
    </lineage>
</organism>
<keyword evidence="4" id="KW-1185">Reference proteome</keyword>
<dbReference type="Gene3D" id="6.20.50.140">
    <property type="match status" value="1"/>
</dbReference>
<feature type="non-terminal residue" evidence="3">
    <location>
        <position position="1"/>
    </location>
</feature>
<dbReference type="InterPro" id="IPR058627">
    <property type="entry name" value="MdtA-like_C"/>
</dbReference>
<dbReference type="Proteomes" id="UP000013232">
    <property type="component" value="Unassembled WGS sequence"/>
</dbReference>
<feature type="domain" description="Multidrug resistance protein MdtA-like C-terminal permuted SH3" evidence="2">
    <location>
        <begin position="31"/>
        <end position="73"/>
    </location>
</feature>
<dbReference type="EMBL" id="AMXE01000023">
    <property type="protein sequence ID" value="ENO88618.1"/>
    <property type="molecule type" value="Genomic_DNA"/>
</dbReference>
<feature type="region of interest" description="Disordered" evidence="1">
    <location>
        <begin position="1"/>
        <end position="30"/>
    </location>
</feature>
<evidence type="ECO:0000256" key="1">
    <source>
        <dbReference type="SAM" id="MobiDB-lite"/>
    </source>
</evidence>
<accession>N6Z2L6</accession>
<dbReference type="AlphaFoldDB" id="N6Z2L6"/>
<reference evidence="3 4" key="1">
    <citation type="submission" date="2012-09" db="EMBL/GenBank/DDBJ databases">
        <title>Draft Genome Sequences of 6 Strains from Genus Thauera.</title>
        <authorList>
            <person name="Liu B."/>
            <person name="Shapleigh J.P."/>
            <person name="Frostegard A.H."/>
        </authorList>
    </citation>
    <scope>NUCLEOTIDE SEQUENCE [LARGE SCALE GENOMIC DNA]</scope>
    <source>
        <strain evidence="4">47Lol / DSM 12138</strain>
    </source>
</reference>
<evidence type="ECO:0000313" key="4">
    <source>
        <dbReference type="Proteomes" id="UP000013232"/>
    </source>
</evidence>
<evidence type="ECO:0000313" key="3">
    <source>
        <dbReference type="EMBL" id="ENO88618.1"/>
    </source>
</evidence>